<dbReference type="Gene3D" id="3.40.50.2000">
    <property type="entry name" value="Glycogen Phosphorylase B"/>
    <property type="match status" value="2"/>
</dbReference>
<dbReference type="CDD" id="cd03801">
    <property type="entry name" value="GT4_PimA-like"/>
    <property type="match status" value="1"/>
</dbReference>
<dbReference type="EMBL" id="AZAC01000021">
    <property type="protein sequence ID" value="KIX12885.1"/>
    <property type="molecule type" value="Genomic_DNA"/>
</dbReference>
<evidence type="ECO:0000313" key="3">
    <source>
        <dbReference type="EMBL" id="KIX12885.1"/>
    </source>
</evidence>
<dbReference type="PANTHER" id="PTHR45947:SF3">
    <property type="entry name" value="SULFOQUINOVOSYL TRANSFERASE SQD2"/>
    <property type="match status" value="1"/>
</dbReference>
<dbReference type="Proteomes" id="UP000032233">
    <property type="component" value="Unassembled WGS sequence"/>
</dbReference>
<protein>
    <submittedName>
        <fullName evidence="3">Glycosyl transferase family 1</fullName>
    </submittedName>
</protein>
<dbReference type="OrthoDB" id="5443996at2"/>
<gene>
    <name evidence="3" type="ORF">X474_16475</name>
</gene>
<evidence type="ECO:0000313" key="4">
    <source>
        <dbReference type="Proteomes" id="UP000032233"/>
    </source>
</evidence>
<feature type="domain" description="Glycosyl transferase family 1" evidence="1">
    <location>
        <begin position="186"/>
        <end position="348"/>
    </location>
</feature>
<reference evidence="3 4" key="1">
    <citation type="submission" date="2013-11" db="EMBL/GenBank/DDBJ databases">
        <title>Metagenomic analysis of a methanogenic consortium involved in long chain n-alkane degradation.</title>
        <authorList>
            <person name="Davidova I.A."/>
            <person name="Callaghan A.V."/>
            <person name="Wawrik B."/>
            <person name="Pruitt S."/>
            <person name="Marks C."/>
            <person name="Duncan K.E."/>
            <person name="Suflita J.M."/>
        </authorList>
    </citation>
    <scope>NUCLEOTIDE SEQUENCE [LARGE SCALE GENOMIC DNA]</scope>
    <source>
        <strain evidence="3 4">SPR</strain>
    </source>
</reference>
<dbReference type="SUPFAM" id="SSF53756">
    <property type="entry name" value="UDP-Glycosyltransferase/glycogen phosphorylase"/>
    <property type="match status" value="1"/>
</dbReference>
<organism evidence="3 4">
    <name type="scientific">Dethiosulfatarculus sandiegensis</name>
    <dbReference type="NCBI Taxonomy" id="1429043"/>
    <lineage>
        <taxon>Bacteria</taxon>
        <taxon>Pseudomonadati</taxon>
        <taxon>Thermodesulfobacteriota</taxon>
        <taxon>Desulfarculia</taxon>
        <taxon>Desulfarculales</taxon>
        <taxon>Desulfarculaceae</taxon>
        <taxon>Dethiosulfatarculus</taxon>
    </lineage>
</organism>
<proteinExistence type="predicted"/>
<dbReference type="InterPro" id="IPR001296">
    <property type="entry name" value="Glyco_trans_1"/>
</dbReference>
<dbReference type="GO" id="GO:0016757">
    <property type="term" value="F:glycosyltransferase activity"/>
    <property type="evidence" value="ECO:0007669"/>
    <property type="project" value="InterPro"/>
</dbReference>
<dbReference type="PANTHER" id="PTHR45947">
    <property type="entry name" value="SULFOQUINOVOSYL TRANSFERASE SQD2"/>
    <property type="match status" value="1"/>
</dbReference>
<dbReference type="InterPro" id="IPR050194">
    <property type="entry name" value="Glycosyltransferase_grp1"/>
</dbReference>
<dbReference type="InParanoid" id="A0A0D2JTR1"/>
<dbReference type="RefSeq" id="WP_052515245.1">
    <property type="nucleotide sequence ID" value="NZ_AZAC01000021.1"/>
</dbReference>
<comment type="caution">
    <text evidence="3">The sequence shown here is derived from an EMBL/GenBank/DDBJ whole genome shotgun (WGS) entry which is preliminary data.</text>
</comment>
<feature type="domain" description="Glycosyltransferase subfamily 4-like N-terminal" evidence="2">
    <location>
        <begin position="15"/>
        <end position="172"/>
    </location>
</feature>
<dbReference type="InterPro" id="IPR028098">
    <property type="entry name" value="Glyco_trans_4-like_N"/>
</dbReference>
<keyword evidence="4" id="KW-1185">Reference proteome</keyword>
<dbReference type="Pfam" id="PF00534">
    <property type="entry name" value="Glycos_transf_1"/>
    <property type="match status" value="1"/>
</dbReference>
<dbReference type="Pfam" id="PF13439">
    <property type="entry name" value="Glyco_transf_4"/>
    <property type="match status" value="1"/>
</dbReference>
<keyword evidence="3" id="KW-0808">Transferase</keyword>
<sequence length="369" mass="41001">MKWAIYNLTCTTKSGGMETIAWRLGRCLADQGHEVHFFGGKSQRPLPSAAQGLTVKTFDHKNRDEYPNWGSRFRKLMERFSFARNAVADLRQGDYDRILIFKPYDLAPVLWAARGSKARIGYYSGGTEFYPGFTFLGKKLDYLGAVSAFNASQIEKASGLEVRVDYPGVDTDSFRPVAPDPDMLRSFGLEESDQVLVSAVRLVPLKGIQYAMEAMAALREKWPNLKMVVAGEGPYRLDLEKKAREMGLGDRVQMAGFMDPKNLPAFYALGDIAVFPSHGEEALGLSIAEAMACELPVVASRLGGVPEVVDESTGILTRPKDVEEVTKALASLLKKPKKAREMGVKGRELVRERFNWDNFAQNIEKAMKG</sequence>
<name>A0A0D2JTR1_9BACT</name>
<accession>A0A0D2JTR1</accession>
<evidence type="ECO:0000259" key="2">
    <source>
        <dbReference type="Pfam" id="PF13439"/>
    </source>
</evidence>
<evidence type="ECO:0000259" key="1">
    <source>
        <dbReference type="Pfam" id="PF00534"/>
    </source>
</evidence>
<dbReference type="AlphaFoldDB" id="A0A0D2JTR1"/>
<dbReference type="STRING" id="1429043.X474_16475"/>